<dbReference type="Proteomes" id="UP000464593">
    <property type="component" value="Chromosome"/>
</dbReference>
<dbReference type="AlphaFoldDB" id="A0AAE6V352"/>
<protein>
    <submittedName>
        <fullName evidence="1">Uncharacterized protein</fullName>
    </submittedName>
</protein>
<sequence length="77" mass="8816">MSCLICAGHAQSIDCPAGWEERSCPACGDYLMSHALIMMMMEEGQIFDTRRMREWLKIRRRVTLKPTVDVLEAILLS</sequence>
<evidence type="ECO:0000313" key="1">
    <source>
        <dbReference type="EMBL" id="QHB28790.1"/>
    </source>
</evidence>
<proteinExistence type="predicted"/>
<reference evidence="1 2" key="1">
    <citation type="submission" date="2019-05" db="EMBL/GenBank/DDBJ databases">
        <title>Complete genome sequence of Pseudomonas Pseudomonas resinovorans.</title>
        <authorList>
            <person name="Chen H.-P."/>
        </authorList>
    </citation>
    <scope>NUCLEOTIDE SEQUENCE [LARGE SCALE GENOMIC DNA]</scope>
    <source>
        <strain evidence="1 2">TCU-CK1</strain>
    </source>
</reference>
<name>A0AAE6V352_9PSED</name>
<evidence type="ECO:0000313" key="2">
    <source>
        <dbReference type="Proteomes" id="UP000464593"/>
    </source>
</evidence>
<dbReference type="EMBL" id="CP040324">
    <property type="protein sequence ID" value="QHB28790.1"/>
    <property type="molecule type" value="Genomic_DNA"/>
</dbReference>
<accession>A0AAE6V352</accession>
<gene>
    <name evidence="1" type="ORF">TCK1_3444</name>
</gene>
<organism evidence="1 2">
    <name type="scientific">Pseudomonas monteilii</name>
    <dbReference type="NCBI Taxonomy" id="76759"/>
    <lineage>
        <taxon>Bacteria</taxon>
        <taxon>Pseudomonadati</taxon>
        <taxon>Pseudomonadota</taxon>
        <taxon>Gammaproteobacteria</taxon>
        <taxon>Pseudomonadales</taxon>
        <taxon>Pseudomonadaceae</taxon>
        <taxon>Pseudomonas</taxon>
    </lineage>
</organism>